<dbReference type="Proteomes" id="UP001156881">
    <property type="component" value="Unassembled WGS sequence"/>
</dbReference>
<evidence type="ECO:0008006" key="5">
    <source>
        <dbReference type="Google" id="ProtNLM"/>
    </source>
</evidence>
<evidence type="ECO:0000313" key="1">
    <source>
        <dbReference type="EMBL" id="GLS45742.1"/>
    </source>
</evidence>
<gene>
    <name evidence="1" type="ORF">GCM10007884_37330</name>
    <name evidence="2" type="ORF">GGR33_002523</name>
</gene>
<evidence type="ECO:0000313" key="2">
    <source>
        <dbReference type="EMBL" id="MBB3903021.1"/>
    </source>
</evidence>
<dbReference type="AlphaFoldDB" id="A0A7W6F7F0"/>
<accession>A0A7W6F7F0</accession>
<dbReference type="InterPro" id="IPR029063">
    <property type="entry name" value="SAM-dependent_MTases_sf"/>
</dbReference>
<reference evidence="4" key="2">
    <citation type="journal article" date="2019" name="Int. J. Syst. Evol. Microbiol.">
        <title>The Global Catalogue of Microorganisms (GCM) 10K type strain sequencing project: providing services to taxonomists for standard genome sequencing and annotation.</title>
        <authorList>
            <consortium name="The Broad Institute Genomics Platform"/>
            <consortium name="The Broad Institute Genome Sequencing Center for Infectious Disease"/>
            <person name="Wu L."/>
            <person name="Ma J."/>
        </authorList>
    </citation>
    <scope>NUCLEOTIDE SEQUENCE [LARGE SCALE GENOMIC DNA]</scope>
    <source>
        <strain evidence="4">NBRC 107710</strain>
    </source>
</reference>
<evidence type="ECO:0000313" key="4">
    <source>
        <dbReference type="Proteomes" id="UP001156881"/>
    </source>
</evidence>
<organism evidence="2 3">
    <name type="scientific">Methylobacterium brachythecii</name>
    <dbReference type="NCBI Taxonomy" id="1176177"/>
    <lineage>
        <taxon>Bacteria</taxon>
        <taxon>Pseudomonadati</taxon>
        <taxon>Pseudomonadota</taxon>
        <taxon>Alphaproteobacteria</taxon>
        <taxon>Hyphomicrobiales</taxon>
        <taxon>Methylobacteriaceae</taxon>
        <taxon>Methylobacterium</taxon>
    </lineage>
</organism>
<reference evidence="1" key="4">
    <citation type="submission" date="2023-01" db="EMBL/GenBank/DDBJ databases">
        <title>Draft genome sequence of Methylobacterium brachythecii strain NBRC 107710.</title>
        <authorList>
            <person name="Sun Q."/>
            <person name="Mori K."/>
        </authorList>
    </citation>
    <scope>NUCLEOTIDE SEQUENCE</scope>
    <source>
        <strain evidence="1">NBRC 107710</strain>
    </source>
</reference>
<dbReference type="Proteomes" id="UP000517759">
    <property type="component" value="Unassembled WGS sequence"/>
</dbReference>
<name>A0A7W6F7F0_9HYPH</name>
<reference evidence="1" key="1">
    <citation type="journal article" date="2014" name="Int. J. Syst. Evol. Microbiol.">
        <title>Complete genome of a new Firmicutes species belonging to the dominant human colonic microbiota ('Ruminococcus bicirculans') reveals two chromosomes and a selective capacity to utilize plant glucans.</title>
        <authorList>
            <consortium name="NISC Comparative Sequencing Program"/>
            <person name="Wegmann U."/>
            <person name="Louis P."/>
            <person name="Goesmann A."/>
            <person name="Henrissat B."/>
            <person name="Duncan S.H."/>
            <person name="Flint H.J."/>
        </authorList>
    </citation>
    <scope>NUCLEOTIDE SEQUENCE</scope>
    <source>
        <strain evidence="1">NBRC 107710</strain>
    </source>
</reference>
<dbReference type="Gene3D" id="3.40.50.150">
    <property type="entry name" value="Vaccinia Virus protein VP39"/>
    <property type="match status" value="1"/>
</dbReference>
<dbReference type="EMBL" id="JACIDN010000004">
    <property type="protein sequence ID" value="MBB3903021.1"/>
    <property type="molecule type" value="Genomic_DNA"/>
</dbReference>
<comment type="caution">
    <text evidence="2">The sequence shown here is derived from an EMBL/GenBank/DDBJ whole genome shotgun (WGS) entry which is preliminary data.</text>
</comment>
<dbReference type="EMBL" id="BSPG01000026">
    <property type="protein sequence ID" value="GLS45742.1"/>
    <property type="molecule type" value="Genomic_DNA"/>
</dbReference>
<dbReference type="RefSeq" id="WP_183505549.1">
    <property type="nucleotide sequence ID" value="NZ_BSPG01000026.1"/>
</dbReference>
<evidence type="ECO:0000313" key="3">
    <source>
        <dbReference type="Proteomes" id="UP000517759"/>
    </source>
</evidence>
<keyword evidence="4" id="KW-1185">Reference proteome</keyword>
<reference evidence="2 3" key="3">
    <citation type="submission" date="2020-08" db="EMBL/GenBank/DDBJ databases">
        <title>Genomic Encyclopedia of Type Strains, Phase IV (KMG-IV): sequencing the most valuable type-strain genomes for metagenomic binning, comparative biology and taxonomic classification.</title>
        <authorList>
            <person name="Goeker M."/>
        </authorList>
    </citation>
    <scope>NUCLEOTIDE SEQUENCE [LARGE SCALE GENOMIC DNA]</scope>
    <source>
        <strain evidence="2 3">DSM 24105</strain>
    </source>
</reference>
<protein>
    <recommendedName>
        <fullName evidence="5">Methyltransferase type 11</fullName>
    </recommendedName>
</protein>
<sequence>MRYAIDTFAIVRGCIVVTGWTDGRLPSLYLGKTKLATCAARSPRSDLVTLFGERARSWGFRLAAATEEPTVPDGNLSLRWPGGRVTGPRDAAALPQGRRSMWELLDQFRARVAAAPGPLLEIGSRARSGHSYRGLFPPTIDYRGLDVKEGPNVDVVGDAHHLSRHVEGPFDYVFSVSVFEHLLMPWKVALEMNAVMPVGGLAYIQSHPMWPLHEEPWDFWRFSENGWRGLFSSHTGFSVIGTGYDIQAMTVPVFAGGGSTVDIEHEQAFLATACLVEKTGPARVAWDAEAGDAYDLAYSHA</sequence>
<dbReference type="SUPFAM" id="SSF53335">
    <property type="entry name" value="S-adenosyl-L-methionine-dependent methyltransferases"/>
    <property type="match status" value="1"/>
</dbReference>
<proteinExistence type="predicted"/>